<protein>
    <submittedName>
        <fullName evidence="1">Uncharacterized protein</fullName>
    </submittedName>
</protein>
<gene>
    <name evidence="1" type="ORF">CfE428DRAFT_6706</name>
</gene>
<dbReference type="AlphaFoldDB" id="B4DCR5"/>
<accession>B4DCR5</accession>
<evidence type="ECO:0000313" key="1">
    <source>
        <dbReference type="EMBL" id="EDY15769.1"/>
    </source>
</evidence>
<dbReference type="STRING" id="497964.CfE428DRAFT_6706"/>
<sequence length="96" mass="10138">MIVAVKVTNPEVSETASLLSTGESAELWCTERSRVAVTLPVPSTDKVNSIGPVAAVTEVVPSRATTAPLSRNRNTWLPVNESINPLSTPLALTDNP</sequence>
<name>B4DCR5_9BACT</name>
<evidence type="ECO:0000313" key="2">
    <source>
        <dbReference type="Proteomes" id="UP000005824"/>
    </source>
</evidence>
<dbReference type="Proteomes" id="UP000005824">
    <property type="component" value="Unassembled WGS sequence"/>
</dbReference>
<dbReference type="InParanoid" id="B4DCR5"/>
<keyword evidence="2" id="KW-1185">Reference proteome</keyword>
<organism evidence="1 2">
    <name type="scientific">Chthoniobacter flavus Ellin428</name>
    <dbReference type="NCBI Taxonomy" id="497964"/>
    <lineage>
        <taxon>Bacteria</taxon>
        <taxon>Pseudomonadati</taxon>
        <taxon>Verrucomicrobiota</taxon>
        <taxon>Spartobacteria</taxon>
        <taxon>Chthoniobacterales</taxon>
        <taxon>Chthoniobacteraceae</taxon>
        <taxon>Chthoniobacter</taxon>
    </lineage>
</organism>
<proteinExistence type="predicted"/>
<dbReference type="EMBL" id="ABVL01000059">
    <property type="protein sequence ID" value="EDY15769.1"/>
    <property type="molecule type" value="Genomic_DNA"/>
</dbReference>
<comment type="caution">
    <text evidence="1">The sequence shown here is derived from an EMBL/GenBank/DDBJ whole genome shotgun (WGS) entry which is preliminary data.</text>
</comment>
<reference evidence="1 2" key="1">
    <citation type="journal article" date="2011" name="J. Bacteriol.">
        <title>Genome sequence of Chthoniobacter flavus Ellin428, an aerobic heterotrophic soil bacterium.</title>
        <authorList>
            <person name="Kant R."/>
            <person name="van Passel M.W."/>
            <person name="Palva A."/>
            <person name="Lucas S."/>
            <person name="Lapidus A."/>
            <person name="Glavina Del Rio T."/>
            <person name="Dalin E."/>
            <person name="Tice H."/>
            <person name="Bruce D."/>
            <person name="Goodwin L."/>
            <person name="Pitluck S."/>
            <person name="Larimer F.W."/>
            <person name="Land M.L."/>
            <person name="Hauser L."/>
            <person name="Sangwan P."/>
            <person name="de Vos W.M."/>
            <person name="Janssen P.H."/>
            <person name="Smidt H."/>
        </authorList>
    </citation>
    <scope>NUCLEOTIDE SEQUENCE [LARGE SCALE GENOMIC DNA]</scope>
    <source>
        <strain evidence="1 2">Ellin428</strain>
    </source>
</reference>